<dbReference type="RefSeq" id="WP_193905540.1">
    <property type="nucleotide sequence ID" value="NZ_JADEXG010000010.1"/>
</dbReference>
<dbReference type="InterPro" id="IPR050923">
    <property type="entry name" value="Cell_Proc_Reg/RNA_Proc"/>
</dbReference>
<dbReference type="SUPFAM" id="SSF55073">
    <property type="entry name" value="Nucleotide cyclase"/>
    <property type="match status" value="1"/>
</dbReference>
<name>A0A8J7A5M1_9CYAN</name>
<dbReference type="Gene3D" id="2.60.200.20">
    <property type="match status" value="1"/>
</dbReference>
<dbReference type="PANTHER" id="PTHR23308">
    <property type="entry name" value="NUCLEAR INHIBITOR OF PROTEIN PHOSPHATASE-1"/>
    <property type="match status" value="1"/>
</dbReference>
<reference evidence="3" key="1">
    <citation type="submission" date="2020-10" db="EMBL/GenBank/DDBJ databases">
        <authorList>
            <person name="Castelo-Branco R."/>
            <person name="Eusebio N."/>
            <person name="Adriana R."/>
            <person name="Vieira A."/>
            <person name="Brugerolle De Fraissinette N."/>
            <person name="Rezende De Castro R."/>
            <person name="Schneider M.P."/>
            <person name="Vasconcelos V."/>
            <person name="Leao P.N."/>
        </authorList>
    </citation>
    <scope>NUCLEOTIDE SEQUENCE</scope>
    <source>
        <strain evidence="3">LEGE 07310</strain>
    </source>
</reference>
<dbReference type="SMART" id="SM00240">
    <property type="entry name" value="FHA"/>
    <property type="match status" value="1"/>
</dbReference>
<dbReference type="PROSITE" id="PS50125">
    <property type="entry name" value="GUANYLATE_CYCLASE_2"/>
    <property type="match status" value="1"/>
</dbReference>
<evidence type="ECO:0000313" key="3">
    <source>
        <dbReference type="EMBL" id="MBE9076877.1"/>
    </source>
</evidence>
<dbReference type="PROSITE" id="PS50006">
    <property type="entry name" value="FHA_DOMAIN"/>
    <property type="match status" value="1"/>
</dbReference>
<dbReference type="InterPro" id="IPR001054">
    <property type="entry name" value="A/G_cyclase"/>
</dbReference>
<dbReference type="Proteomes" id="UP000636505">
    <property type="component" value="Unassembled WGS sequence"/>
</dbReference>
<sequence length="349" mass="38954">MREYLFVVTNPETPSQLESYLLFNTALGQRRLPLTASSCWTVGRNDDNNLVLSDQWISRNHAMIQSMESGEFYLIDLGSRNGSFINGRRVTVPVPLHSGDMLTFGQTELQFFCSSADAAAADSTDSDYSFTATAAIHVRRLVSTAVIDLCDFTAMTQCLNEKDLSEAVGSWFRQAGEVLRRYGGWVDRYTGSAITAVWIHGTQDVPREESLRTIRAVCDLQQVMNDLNQRYALPMRLRIGVGLDQGYAMVGDMESGLRPEYAVLGDTIDDTRQYELATQHLGLDVAVSSKLYQQLGQLGMNEQTFKQYSVQLKGQSYSLATYACAFSDLGRFLSAYEDNQVDLVSSQSY</sequence>
<dbReference type="InterPro" id="IPR029787">
    <property type="entry name" value="Nucleotide_cyclase"/>
</dbReference>
<dbReference type="AlphaFoldDB" id="A0A8J7A5M1"/>
<feature type="domain" description="FHA" evidence="1">
    <location>
        <begin position="40"/>
        <end position="90"/>
    </location>
</feature>
<comment type="caution">
    <text evidence="3">The sequence shown here is derived from an EMBL/GenBank/DDBJ whole genome shotgun (WGS) entry which is preliminary data.</text>
</comment>
<dbReference type="CDD" id="cd00060">
    <property type="entry name" value="FHA"/>
    <property type="match status" value="1"/>
</dbReference>
<evidence type="ECO:0000259" key="2">
    <source>
        <dbReference type="PROSITE" id="PS50125"/>
    </source>
</evidence>
<dbReference type="CDD" id="cd07302">
    <property type="entry name" value="CHD"/>
    <property type="match status" value="1"/>
</dbReference>
<feature type="domain" description="Guanylate cyclase" evidence="2">
    <location>
        <begin position="143"/>
        <end position="275"/>
    </location>
</feature>
<accession>A0A8J7A5M1</accession>
<dbReference type="GO" id="GO:0004016">
    <property type="term" value="F:adenylate cyclase activity"/>
    <property type="evidence" value="ECO:0007669"/>
    <property type="project" value="UniProtKB-ARBA"/>
</dbReference>
<dbReference type="Pfam" id="PF00498">
    <property type="entry name" value="FHA"/>
    <property type="match status" value="1"/>
</dbReference>
<dbReference type="SUPFAM" id="SSF49879">
    <property type="entry name" value="SMAD/FHA domain"/>
    <property type="match status" value="1"/>
</dbReference>
<protein>
    <submittedName>
        <fullName evidence="3">Adenylate/guanylate cyclase domain-containing protein</fullName>
    </submittedName>
</protein>
<evidence type="ECO:0000313" key="4">
    <source>
        <dbReference type="Proteomes" id="UP000636505"/>
    </source>
</evidence>
<dbReference type="EMBL" id="JADEXG010000010">
    <property type="protein sequence ID" value="MBE9076877.1"/>
    <property type="molecule type" value="Genomic_DNA"/>
</dbReference>
<dbReference type="InterPro" id="IPR000253">
    <property type="entry name" value="FHA_dom"/>
</dbReference>
<dbReference type="Gene3D" id="3.30.70.1230">
    <property type="entry name" value="Nucleotide cyclase"/>
    <property type="match status" value="1"/>
</dbReference>
<dbReference type="InterPro" id="IPR008984">
    <property type="entry name" value="SMAD_FHA_dom_sf"/>
</dbReference>
<dbReference type="GO" id="GO:0035556">
    <property type="term" value="P:intracellular signal transduction"/>
    <property type="evidence" value="ECO:0007669"/>
    <property type="project" value="InterPro"/>
</dbReference>
<evidence type="ECO:0000259" key="1">
    <source>
        <dbReference type="PROSITE" id="PS50006"/>
    </source>
</evidence>
<organism evidence="3 4">
    <name type="scientific">Vasconcelosia minhoensis LEGE 07310</name>
    <dbReference type="NCBI Taxonomy" id="915328"/>
    <lineage>
        <taxon>Bacteria</taxon>
        <taxon>Bacillati</taxon>
        <taxon>Cyanobacteriota</taxon>
        <taxon>Cyanophyceae</taxon>
        <taxon>Nodosilineales</taxon>
        <taxon>Cymatolegaceae</taxon>
        <taxon>Vasconcelosia</taxon>
        <taxon>Vasconcelosia minhoensis</taxon>
    </lineage>
</organism>
<keyword evidence="4" id="KW-1185">Reference proteome</keyword>
<dbReference type="GO" id="GO:0009190">
    <property type="term" value="P:cyclic nucleotide biosynthetic process"/>
    <property type="evidence" value="ECO:0007669"/>
    <property type="project" value="InterPro"/>
</dbReference>
<proteinExistence type="predicted"/>
<gene>
    <name evidence="3" type="ORF">IQ241_06145</name>
</gene>